<dbReference type="EMBL" id="JROI01000013">
    <property type="protein sequence ID" value="KGI77184.1"/>
    <property type="molecule type" value="Genomic_DNA"/>
</dbReference>
<reference evidence="2 3" key="1">
    <citation type="submission" date="2014-09" db="EMBL/GenBank/DDBJ databases">
        <title>Xanthomonadaceae 3.5X direct submission.</title>
        <authorList>
            <person name="Fang T."/>
            <person name="Wang H."/>
        </authorList>
    </citation>
    <scope>NUCLEOTIDE SEQUENCE [LARGE SCALE GENOMIC DNA]</scope>
    <source>
        <strain evidence="2 3">3.5X</strain>
    </source>
</reference>
<protein>
    <submittedName>
        <fullName evidence="2">Uncharacterized protein</fullName>
    </submittedName>
</protein>
<evidence type="ECO:0000256" key="1">
    <source>
        <dbReference type="SAM" id="MobiDB-lite"/>
    </source>
</evidence>
<feature type="compositionally biased region" description="Basic and acidic residues" evidence="1">
    <location>
        <begin position="165"/>
        <end position="177"/>
    </location>
</feature>
<proteinExistence type="predicted"/>
<dbReference type="HOGENOM" id="CLU_1439728_0_0_6"/>
<keyword evidence="3" id="KW-1185">Reference proteome</keyword>
<feature type="compositionally biased region" description="Polar residues" evidence="1">
    <location>
        <begin position="179"/>
        <end position="188"/>
    </location>
</feature>
<dbReference type="Proteomes" id="UP000029708">
    <property type="component" value="Unassembled WGS sequence"/>
</dbReference>
<feature type="region of interest" description="Disordered" evidence="1">
    <location>
        <begin position="165"/>
        <end position="188"/>
    </location>
</feature>
<dbReference type="AlphaFoldDB" id="A0A099CTS1"/>
<comment type="caution">
    <text evidence="2">The sequence shown here is derived from an EMBL/GenBank/DDBJ whole genome shotgun (WGS) entry which is preliminary data.</text>
</comment>
<sequence length="188" mass="20420">MHAGIDDDVTRARQRQRLDAFADALGPGTAPVHEDRHVRSQLQAQRSQLGHGEPRAPQVIERDQRAGGIGAAAAQTAAHRNTLGDAQIGAASAARVLPQQVRGAQHQILLGRHLRDTRTADQTLVVAQTHMQVVAPVQQTEHGLQQVIAVLATTDDAQKQIELGRRRPDAPRVHGVDQDQCSIDTRTR</sequence>
<organism evidence="2 3">
    <name type="scientific">Oleiagrimonas soli</name>
    <dbReference type="NCBI Taxonomy" id="1543381"/>
    <lineage>
        <taxon>Bacteria</taxon>
        <taxon>Pseudomonadati</taxon>
        <taxon>Pseudomonadota</taxon>
        <taxon>Gammaproteobacteria</taxon>
        <taxon>Lysobacterales</taxon>
        <taxon>Rhodanobacteraceae</taxon>
        <taxon>Oleiagrimonas</taxon>
    </lineage>
</organism>
<gene>
    <name evidence="2" type="ORF">LF63_0111260</name>
</gene>
<accession>A0A099CTS1</accession>
<name>A0A099CTS1_9GAMM</name>
<evidence type="ECO:0000313" key="2">
    <source>
        <dbReference type="EMBL" id="KGI77184.1"/>
    </source>
</evidence>
<evidence type="ECO:0000313" key="3">
    <source>
        <dbReference type="Proteomes" id="UP000029708"/>
    </source>
</evidence>
<feature type="region of interest" description="Disordered" evidence="1">
    <location>
        <begin position="25"/>
        <end position="56"/>
    </location>
</feature>